<protein>
    <submittedName>
        <fullName evidence="1">Uncharacterized protein</fullName>
    </submittedName>
</protein>
<dbReference type="EMBL" id="CM047908">
    <property type="protein sequence ID" value="KAJ0082220.1"/>
    <property type="molecule type" value="Genomic_DNA"/>
</dbReference>
<proteinExistence type="predicted"/>
<accession>A0ACC1A3Z7</accession>
<keyword evidence="2" id="KW-1185">Reference proteome</keyword>
<evidence type="ECO:0000313" key="2">
    <source>
        <dbReference type="Proteomes" id="UP001164250"/>
    </source>
</evidence>
<comment type="caution">
    <text evidence="1">The sequence shown here is derived from an EMBL/GenBank/DDBJ whole genome shotgun (WGS) entry which is preliminary data.</text>
</comment>
<evidence type="ECO:0000313" key="1">
    <source>
        <dbReference type="EMBL" id="KAJ0082220.1"/>
    </source>
</evidence>
<gene>
    <name evidence="1" type="ORF">Patl1_10028</name>
</gene>
<name>A0ACC1A3Z7_9ROSI</name>
<reference evidence="2" key="1">
    <citation type="journal article" date="2023" name="G3 (Bethesda)">
        <title>Genome assembly and association tests identify interacting loci associated with vigor, precocity, and sex in interspecific pistachio rootstocks.</title>
        <authorList>
            <person name="Palmer W."/>
            <person name="Jacygrad E."/>
            <person name="Sagayaradj S."/>
            <person name="Cavanaugh K."/>
            <person name="Han R."/>
            <person name="Bertier L."/>
            <person name="Beede B."/>
            <person name="Kafkas S."/>
            <person name="Golino D."/>
            <person name="Preece J."/>
            <person name="Michelmore R."/>
        </authorList>
    </citation>
    <scope>NUCLEOTIDE SEQUENCE [LARGE SCALE GENOMIC DNA]</scope>
</reference>
<dbReference type="Proteomes" id="UP001164250">
    <property type="component" value="Chromosome 12"/>
</dbReference>
<organism evidence="1 2">
    <name type="scientific">Pistacia atlantica</name>
    <dbReference type="NCBI Taxonomy" id="434234"/>
    <lineage>
        <taxon>Eukaryota</taxon>
        <taxon>Viridiplantae</taxon>
        <taxon>Streptophyta</taxon>
        <taxon>Embryophyta</taxon>
        <taxon>Tracheophyta</taxon>
        <taxon>Spermatophyta</taxon>
        <taxon>Magnoliopsida</taxon>
        <taxon>eudicotyledons</taxon>
        <taxon>Gunneridae</taxon>
        <taxon>Pentapetalae</taxon>
        <taxon>rosids</taxon>
        <taxon>malvids</taxon>
        <taxon>Sapindales</taxon>
        <taxon>Anacardiaceae</taxon>
        <taxon>Pistacia</taxon>
    </lineage>
</organism>
<sequence length="57" mass="6622">MKLKQLESLLGNLEQFSNPKVELEQYPTGPHIAARMPNLHCIYHSLIGFRIKFLINE</sequence>